<evidence type="ECO:0000259" key="18">
    <source>
        <dbReference type="PROSITE" id="PS50885"/>
    </source>
</evidence>
<evidence type="ECO:0000256" key="11">
    <source>
        <dbReference type="ARBA" id="ARBA00022989"/>
    </source>
</evidence>
<feature type="domain" description="Histidine kinase" evidence="17">
    <location>
        <begin position="409"/>
        <end position="606"/>
    </location>
</feature>
<keyword evidence="5" id="KW-0597">Phosphoprotein</keyword>
<evidence type="ECO:0000256" key="10">
    <source>
        <dbReference type="ARBA" id="ARBA00022840"/>
    </source>
</evidence>
<dbReference type="SUPFAM" id="SSF55874">
    <property type="entry name" value="ATPase domain of HSP90 chaperone/DNA topoisomerase II/histidine kinase"/>
    <property type="match status" value="1"/>
</dbReference>
<evidence type="ECO:0000256" key="1">
    <source>
        <dbReference type="ARBA" id="ARBA00000085"/>
    </source>
</evidence>
<dbReference type="CDD" id="cd16917">
    <property type="entry name" value="HATPase_UhpB-NarQ-NarX-like"/>
    <property type="match status" value="1"/>
</dbReference>
<keyword evidence="4 14" id="KW-0997">Cell inner membrane</keyword>
<name>A0ABY5GUC0_9GAMM</name>
<protein>
    <recommendedName>
        <fullName evidence="14">Sensor protein</fullName>
        <ecNumber evidence="14">2.7.13.3</ecNumber>
    </recommendedName>
</protein>
<evidence type="ECO:0000256" key="12">
    <source>
        <dbReference type="ARBA" id="ARBA00023012"/>
    </source>
</evidence>
<organism evidence="19 20">
    <name type="scientific">Amphritea atlantica</name>
    <dbReference type="NCBI Taxonomy" id="355243"/>
    <lineage>
        <taxon>Bacteria</taxon>
        <taxon>Pseudomonadati</taxon>
        <taxon>Pseudomonadota</taxon>
        <taxon>Gammaproteobacteria</taxon>
        <taxon>Oceanospirillales</taxon>
        <taxon>Oceanospirillaceae</taxon>
        <taxon>Amphritea</taxon>
    </lineage>
</organism>
<evidence type="ECO:0000259" key="17">
    <source>
        <dbReference type="PROSITE" id="PS50109"/>
    </source>
</evidence>
<dbReference type="Gene3D" id="1.20.5.1930">
    <property type="match status" value="1"/>
</dbReference>
<evidence type="ECO:0000256" key="7">
    <source>
        <dbReference type="ARBA" id="ARBA00022692"/>
    </source>
</evidence>
<dbReference type="InterPro" id="IPR050482">
    <property type="entry name" value="Sensor_HK_TwoCompSys"/>
</dbReference>
<dbReference type="InterPro" id="IPR042295">
    <property type="entry name" value="NarX-like_N_sf"/>
</dbReference>
<dbReference type="PANTHER" id="PTHR24421">
    <property type="entry name" value="NITRATE/NITRITE SENSOR PROTEIN NARX-RELATED"/>
    <property type="match status" value="1"/>
</dbReference>
<evidence type="ECO:0000313" key="20">
    <source>
        <dbReference type="Proteomes" id="UP001059950"/>
    </source>
</evidence>
<dbReference type="Gene3D" id="3.30.565.10">
    <property type="entry name" value="Histidine kinase-like ATPase, C-terminal domain"/>
    <property type="match status" value="1"/>
</dbReference>
<dbReference type="InterPro" id="IPR029095">
    <property type="entry name" value="NarX-like_N"/>
</dbReference>
<keyword evidence="20" id="KW-1185">Reference proteome</keyword>
<evidence type="ECO:0000256" key="15">
    <source>
        <dbReference type="SAM" id="Coils"/>
    </source>
</evidence>
<evidence type="ECO:0000256" key="4">
    <source>
        <dbReference type="ARBA" id="ARBA00022519"/>
    </source>
</evidence>
<dbReference type="SUPFAM" id="SSF55781">
    <property type="entry name" value="GAF domain-like"/>
    <property type="match status" value="1"/>
</dbReference>
<feature type="transmembrane region" description="Helical" evidence="16">
    <location>
        <begin position="12"/>
        <end position="34"/>
    </location>
</feature>
<dbReference type="Pfam" id="PF13675">
    <property type="entry name" value="PilJ"/>
    <property type="match status" value="1"/>
</dbReference>
<dbReference type="PIRSF" id="PIRSF003167">
    <property type="entry name" value="STHK_NarX/NarQ"/>
    <property type="match status" value="1"/>
</dbReference>
<evidence type="ECO:0000256" key="9">
    <source>
        <dbReference type="ARBA" id="ARBA00022777"/>
    </source>
</evidence>
<dbReference type="Pfam" id="PF07730">
    <property type="entry name" value="HisKA_3"/>
    <property type="match status" value="1"/>
</dbReference>
<feature type="domain" description="HAMP" evidence="18">
    <location>
        <begin position="190"/>
        <end position="242"/>
    </location>
</feature>
<dbReference type="Pfam" id="PF00672">
    <property type="entry name" value="HAMP"/>
    <property type="match status" value="1"/>
</dbReference>
<dbReference type="SMART" id="SM00304">
    <property type="entry name" value="HAMP"/>
    <property type="match status" value="1"/>
</dbReference>
<dbReference type="PROSITE" id="PS50109">
    <property type="entry name" value="HIS_KIN"/>
    <property type="match status" value="1"/>
</dbReference>
<evidence type="ECO:0000256" key="8">
    <source>
        <dbReference type="ARBA" id="ARBA00022741"/>
    </source>
</evidence>
<dbReference type="InterPro" id="IPR036890">
    <property type="entry name" value="HATPase_C_sf"/>
</dbReference>
<evidence type="ECO:0000256" key="13">
    <source>
        <dbReference type="ARBA" id="ARBA00023136"/>
    </source>
</evidence>
<dbReference type="SUPFAM" id="SSF158472">
    <property type="entry name" value="HAMP domain-like"/>
    <property type="match status" value="1"/>
</dbReference>
<dbReference type="CDD" id="cd19408">
    <property type="entry name" value="NarX_NarQ_sensor"/>
    <property type="match status" value="1"/>
</dbReference>
<evidence type="ECO:0000256" key="5">
    <source>
        <dbReference type="ARBA" id="ARBA00022553"/>
    </source>
</evidence>
<keyword evidence="7 16" id="KW-0812">Transmembrane</keyword>
<evidence type="ECO:0000256" key="2">
    <source>
        <dbReference type="ARBA" id="ARBA00004429"/>
    </source>
</evidence>
<keyword evidence="10 14" id="KW-0067">ATP-binding</keyword>
<evidence type="ECO:0000256" key="16">
    <source>
        <dbReference type="SAM" id="Phobius"/>
    </source>
</evidence>
<feature type="coiled-coil region" evidence="15">
    <location>
        <begin position="234"/>
        <end position="261"/>
    </location>
</feature>
<dbReference type="InterPro" id="IPR005467">
    <property type="entry name" value="His_kinase_dom"/>
</dbReference>
<keyword evidence="8 14" id="KW-0547">Nucleotide-binding</keyword>
<dbReference type="EC" id="2.7.13.3" evidence="14"/>
<dbReference type="InterPro" id="IPR003594">
    <property type="entry name" value="HATPase_dom"/>
</dbReference>
<dbReference type="Proteomes" id="UP001059950">
    <property type="component" value="Chromosome"/>
</dbReference>
<keyword evidence="15" id="KW-0175">Coiled coil</keyword>
<accession>A0ABY5GUC0</accession>
<dbReference type="Gene3D" id="1.20.120.960">
    <property type="entry name" value="Histidine kinase NarX, sensor domain"/>
    <property type="match status" value="1"/>
</dbReference>
<dbReference type="Pfam" id="PF02518">
    <property type="entry name" value="HATPase_c"/>
    <property type="match status" value="1"/>
</dbReference>
<comment type="catalytic activity">
    <reaction evidence="1 14">
        <text>ATP + protein L-histidine = ADP + protein N-phospho-L-histidine.</text>
        <dbReference type="EC" id="2.7.13.3"/>
    </reaction>
</comment>
<dbReference type="InterPro" id="IPR011712">
    <property type="entry name" value="Sig_transdc_His_kin_sub3_dim/P"/>
</dbReference>
<evidence type="ECO:0000256" key="14">
    <source>
        <dbReference type="PIRNR" id="PIRNR003167"/>
    </source>
</evidence>
<dbReference type="Gene3D" id="1.10.8.500">
    <property type="entry name" value="HAMP domain in histidine kinase"/>
    <property type="match status" value="1"/>
</dbReference>
<keyword evidence="12 14" id="KW-0902">Two-component regulatory system</keyword>
<keyword evidence="3 14" id="KW-1003">Cell membrane</keyword>
<sequence>MNFLKQSIIARLGTAMFAISLMALISMISSVIVAESTQGDATGINLAGSLRMMSYRIIAEAQQHENQPSDKTLTRVLESIDEFDRRINDKVLTDVIPGDKDHRLYQIYQALASEWRNVLSPDLKTQLQTGPQGSTRNQKLFEDFVPRIDHMVRLLEESTESKIKLLSLVQGISLFMTVMIIFIALYDIKCNVIEPLGQLLQASKDASEGKLSARVYYQSDDELGLLGKTFNHMAEELSKIYADLENRVQQKTTLLRETNQRLQLLYNATRRFNRDEDICRRLMPVMKELEKTLPVGPVSVTLCDPNQHSSYRQITTQSLERPADCMQENCNDCLVPSLNNQPHHSANFPIQTREAYFGELTIAYPPSAPPNEEQTTLIKTLVGNLGTVLSLELKASQEQHMSLMEERAVIARELHDSLAQSLSYLKMQVGRLQILRKKHQSEQQIDDVVNELKEGLNNAYRQLRELLTTFRLTLDQPGLKPALESTIKEFSERLNFEIRLTYDLLPHTLTANQEIHVLQLVREALANVVKHSQASETTVRIVQKNGYQIEVCVEDNGVGLPEDQNPAGHYGMVIMQDRSATLNGEFKVENRKPGGTRVQLNFTAKHN</sequence>
<comment type="subcellular location">
    <subcellularLocation>
        <location evidence="2">Cell inner membrane</location>
        <topology evidence="2">Multi-pass membrane protein</topology>
    </subcellularLocation>
</comment>
<keyword evidence="6 14" id="KW-0808">Transferase</keyword>
<dbReference type="SMART" id="SM00387">
    <property type="entry name" value="HATPase_c"/>
    <property type="match status" value="1"/>
</dbReference>
<evidence type="ECO:0000256" key="6">
    <source>
        <dbReference type="ARBA" id="ARBA00022679"/>
    </source>
</evidence>
<dbReference type="InterPro" id="IPR003660">
    <property type="entry name" value="HAMP_dom"/>
</dbReference>
<keyword evidence="13 14" id="KW-0472">Membrane</keyword>
<keyword evidence="11 16" id="KW-1133">Transmembrane helix</keyword>
<dbReference type="InterPro" id="IPR016380">
    <property type="entry name" value="Sig_transdc_His_kin_NarX/NarQ"/>
</dbReference>
<dbReference type="EMBL" id="CP073344">
    <property type="protein sequence ID" value="UTW02869.1"/>
    <property type="molecule type" value="Genomic_DNA"/>
</dbReference>
<proteinExistence type="predicted"/>
<reference evidence="19" key="1">
    <citation type="submission" date="2021-04" db="EMBL/GenBank/DDBJ databases">
        <title>Oceanospirillales bacteria with DddD are important DMSP degraders in coastal seawater.</title>
        <authorList>
            <person name="Liu J."/>
        </authorList>
    </citation>
    <scope>NUCLEOTIDE SEQUENCE</scope>
    <source>
        <strain evidence="19">GY6</strain>
    </source>
</reference>
<evidence type="ECO:0000256" key="3">
    <source>
        <dbReference type="ARBA" id="ARBA00022475"/>
    </source>
</evidence>
<keyword evidence="9 14" id="KW-0418">Kinase</keyword>
<gene>
    <name evidence="19" type="ORF">KDX31_16245</name>
</gene>
<dbReference type="PROSITE" id="PS50885">
    <property type="entry name" value="HAMP"/>
    <property type="match status" value="1"/>
</dbReference>
<dbReference type="CDD" id="cd06225">
    <property type="entry name" value="HAMP"/>
    <property type="match status" value="1"/>
</dbReference>
<dbReference type="PANTHER" id="PTHR24421:SF10">
    <property type="entry name" value="NITRATE_NITRITE SENSOR PROTEIN NARQ"/>
    <property type="match status" value="1"/>
</dbReference>
<evidence type="ECO:0000313" key="19">
    <source>
        <dbReference type="EMBL" id="UTW02869.1"/>
    </source>
</evidence>